<keyword evidence="1" id="KW-0812">Transmembrane</keyword>
<evidence type="ECO:0000313" key="2">
    <source>
        <dbReference type="EMBL" id="CAI5447663.1"/>
    </source>
</evidence>
<feature type="transmembrane region" description="Helical" evidence="1">
    <location>
        <begin position="245"/>
        <end position="268"/>
    </location>
</feature>
<keyword evidence="1" id="KW-0472">Membrane</keyword>
<dbReference type="InterPro" id="IPR053220">
    <property type="entry name" value="Nematode_rcpt-like_serp_H"/>
</dbReference>
<dbReference type="Pfam" id="PF10318">
    <property type="entry name" value="7TM_GPCR_Srh"/>
    <property type="match status" value="1"/>
</dbReference>
<dbReference type="Proteomes" id="UP001152747">
    <property type="component" value="Unassembled WGS sequence"/>
</dbReference>
<comment type="caution">
    <text evidence="2">The sequence shown here is derived from an EMBL/GenBank/DDBJ whole genome shotgun (WGS) entry which is preliminary data.</text>
</comment>
<evidence type="ECO:0000256" key="1">
    <source>
        <dbReference type="SAM" id="Phobius"/>
    </source>
</evidence>
<feature type="transmembrane region" description="Helical" evidence="1">
    <location>
        <begin position="50"/>
        <end position="74"/>
    </location>
</feature>
<feature type="transmembrane region" description="Helical" evidence="1">
    <location>
        <begin position="17"/>
        <end position="38"/>
    </location>
</feature>
<name>A0A9P1IMK8_9PELO</name>
<feature type="transmembrane region" description="Helical" evidence="1">
    <location>
        <begin position="191"/>
        <end position="214"/>
    </location>
</feature>
<keyword evidence="3" id="KW-1185">Reference proteome</keyword>
<dbReference type="PANTHER" id="PTHR22941:SF307">
    <property type="entry name" value="SERPENTINE RECEPTOR, CLASS H"/>
    <property type="match status" value="1"/>
</dbReference>
<proteinExistence type="predicted"/>
<organism evidence="2 3">
    <name type="scientific">Caenorhabditis angaria</name>
    <dbReference type="NCBI Taxonomy" id="860376"/>
    <lineage>
        <taxon>Eukaryota</taxon>
        <taxon>Metazoa</taxon>
        <taxon>Ecdysozoa</taxon>
        <taxon>Nematoda</taxon>
        <taxon>Chromadorea</taxon>
        <taxon>Rhabditida</taxon>
        <taxon>Rhabditina</taxon>
        <taxon>Rhabditomorpha</taxon>
        <taxon>Rhabditoidea</taxon>
        <taxon>Rhabditidae</taxon>
        <taxon>Peloderinae</taxon>
        <taxon>Caenorhabditis</taxon>
    </lineage>
</organism>
<dbReference type="InterPro" id="IPR019422">
    <property type="entry name" value="7TM_GPCR_serpentine_rcpt_Srh"/>
</dbReference>
<dbReference type="EMBL" id="CANHGI010000004">
    <property type="protein sequence ID" value="CAI5447663.1"/>
    <property type="molecule type" value="Genomic_DNA"/>
</dbReference>
<feature type="transmembrane region" description="Helical" evidence="1">
    <location>
        <begin position="134"/>
        <end position="155"/>
    </location>
</feature>
<dbReference type="AlphaFoldDB" id="A0A9P1IMK8"/>
<sequence length="351" mass="40945">MCYDSKSILNSPFSIKIIFWIITILSIFIHVFGAFCIIRKTPKTVQSARFWLFNFHLWGLFLDVLIGFAITPYLFLPTLAFRAFGFLEGYEKMVPYFAILTFAETGYSLVLLLENRLNSLTIGEVTRNRQIFRAIFYFSNIIFPFLFPLIIFAYIPDQEIAKIEVIKTLPCLSEIPNIFIIVTDLNSISKILIVFSFALFLVSFQCIILTFLMLKAFNSSENRSSSKSTIALQRKFITSIFIQKWIPLSSLLPPVFYAVFCVFNNYHWQKMTNFLIFVINSHGIIGSLAMIYLHKNYRTTVINLIFRRRIKETLFESEQSKITKVIMQNNKMNSNINYLIVKHRISMTSIR</sequence>
<evidence type="ECO:0000313" key="3">
    <source>
        <dbReference type="Proteomes" id="UP001152747"/>
    </source>
</evidence>
<reference evidence="2" key="1">
    <citation type="submission" date="2022-11" db="EMBL/GenBank/DDBJ databases">
        <authorList>
            <person name="Kikuchi T."/>
        </authorList>
    </citation>
    <scope>NUCLEOTIDE SEQUENCE</scope>
    <source>
        <strain evidence="2">PS1010</strain>
    </source>
</reference>
<accession>A0A9P1IMK8</accession>
<evidence type="ECO:0008006" key="4">
    <source>
        <dbReference type="Google" id="ProtNLM"/>
    </source>
</evidence>
<protein>
    <recommendedName>
        <fullName evidence="4">Serpentine Receptor, class H</fullName>
    </recommendedName>
</protein>
<feature type="transmembrane region" description="Helical" evidence="1">
    <location>
        <begin position="94"/>
        <end position="113"/>
    </location>
</feature>
<keyword evidence="1" id="KW-1133">Transmembrane helix</keyword>
<gene>
    <name evidence="2" type="ORF">CAMP_LOCUS10300</name>
</gene>
<dbReference type="PANTHER" id="PTHR22941">
    <property type="entry name" value="SERPENTINE RECEPTOR"/>
    <property type="match status" value="1"/>
</dbReference>
<feature type="transmembrane region" description="Helical" evidence="1">
    <location>
        <begin position="274"/>
        <end position="293"/>
    </location>
</feature>